<dbReference type="SUPFAM" id="SSF55073">
    <property type="entry name" value="Nucleotide cyclase"/>
    <property type="match status" value="1"/>
</dbReference>
<dbReference type="Gene3D" id="6.10.340.10">
    <property type="match status" value="1"/>
</dbReference>
<gene>
    <name evidence="6" type="ORF">Metal_0445</name>
</gene>
<evidence type="ECO:0000256" key="2">
    <source>
        <dbReference type="SAM" id="Coils"/>
    </source>
</evidence>
<protein>
    <submittedName>
        <fullName evidence="6">Diguanylate cyclase (GGDEF) domain-containing protein</fullName>
    </submittedName>
</protein>
<dbReference type="FunFam" id="3.30.70.270:FF:000001">
    <property type="entry name" value="Diguanylate cyclase domain protein"/>
    <property type="match status" value="1"/>
</dbReference>
<dbReference type="Pfam" id="PF17152">
    <property type="entry name" value="CHASE8"/>
    <property type="match status" value="1"/>
</dbReference>
<proteinExistence type="predicted"/>
<dbReference type="SUPFAM" id="SSF141868">
    <property type="entry name" value="EAL domain-like"/>
    <property type="match status" value="1"/>
</dbReference>
<accession>H8GN69</accession>
<dbReference type="Gene3D" id="3.30.70.270">
    <property type="match status" value="1"/>
</dbReference>
<dbReference type="Pfam" id="PF00990">
    <property type="entry name" value="GGDEF"/>
    <property type="match status" value="1"/>
</dbReference>
<dbReference type="RefSeq" id="WP_005369187.1">
    <property type="nucleotide sequence ID" value="NZ_CM001475.1"/>
</dbReference>
<dbReference type="STRING" id="686340.Metal_0445"/>
<dbReference type="InterPro" id="IPR003660">
    <property type="entry name" value="HAMP_dom"/>
</dbReference>
<name>H8GN69_METAL</name>
<dbReference type="InterPro" id="IPR033417">
    <property type="entry name" value="CHASE8"/>
</dbReference>
<feature type="coiled-coil region" evidence="2">
    <location>
        <begin position="224"/>
        <end position="258"/>
    </location>
</feature>
<dbReference type="SMART" id="SM00304">
    <property type="entry name" value="HAMP"/>
    <property type="match status" value="1"/>
</dbReference>
<dbReference type="SMART" id="SM00267">
    <property type="entry name" value="GGDEF"/>
    <property type="match status" value="1"/>
</dbReference>
<dbReference type="Pfam" id="PF00672">
    <property type="entry name" value="HAMP"/>
    <property type="match status" value="1"/>
</dbReference>
<feature type="domain" description="HAMP" evidence="4">
    <location>
        <begin position="179"/>
        <end position="232"/>
    </location>
</feature>
<dbReference type="InterPro" id="IPR035919">
    <property type="entry name" value="EAL_sf"/>
</dbReference>
<keyword evidence="2" id="KW-0175">Coiled coil</keyword>
<dbReference type="PROSITE" id="PS50883">
    <property type="entry name" value="EAL"/>
    <property type="match status" value="1"/>
</dbReference>
<evidence type="ECO:0000259" key="4">
    <source>
        <dbReference type="PROSITE" id="PS50885"/>
    </source>
</evidence>
<evidence type="ECO:0000313" key="7">
    <source>
        <dbReference type="Proteomes" id="UP000005090"/>
    </source>
</evidence>
<dbReference type="InterPro" id="IPR001633">
    <property type="entry name" value="EAL_dom"/>
</dbReference>
<dbReference type="Gene3D" id="3.20.20.450">
    <property type="entry name" value="EAL domain"/>
    <property type="match status" value="1"/>
</dbReference>
<dbReference type="InterPro" id="IPR052155">
    <property type="entry name" value="Biofilm_reg_signaling"/>
</dbReference>
<comment type="cofactor">
    <cofactor evidence="1">
        <name>Mg(2+)</name>
        <dbReference type="ChEBI" id="CHEBI:18420"/>
    </cofactor>
</comment>
<sequence length="707" mass="78456">MIITGKTSLRKKLMRLLLLTSSCALLLSVFGFAVNDLLSLRHAMFDRLRTQADIIGFNTVAALAFGDPDAALDTLSSLKKEPDIVGAALFSAQGRLFAHYTRETGSVPAIVPEQDSGIVNGNLFAVSPIVFDGDRIGSVMLISDLSGWKHRQLRELAIGAGVFSLSLLIAVLFSSRLQRLVSEPILKLARTARRVSESQDYSLRAEKLSADEIGALVDDFNGMLSQIQLRDIELQKARNELEEKVRARTRELTELTRQLEHQAYHDTLTGLSNRVTFDDHLRLAASQAKREGRRIAVMFLDLDRFKIINDTLGHAVGDKLLIQVAQRLKACLRSSDTLARLGGDEFAVLLPQPRQETDASEVAMKITAAIAEPIQVDGYSLHVTASIGVSLFPEDGSRAETIVKNADTAMYRSKDRGGNQYTFFSADMNARAERRLALETKLKQAIREGGLSILYQSRRETVSLEIVGFEALVRWDDPEEGPIAPAEFIPLAEECGLIASIDEWVLETACREMRPWCTQADKDIRLAVNLSPAQFIREDLHLVISGILRRTGFPGVKLELEITESLFGPGNANARKVLEWVRELGIEVSIDDFGTAYSSLSRLKQLPLHTLKIDQSFVRDLGQDPDDETLVRTIIAMAHNLNLKVVAEGVETRLQYDYVKRYGCDAVQGFLFGQPVPCGRIAQMLNNRDIAQRLQSPPFGKESSEPE</sequence>
<dbReference type="Proteomes" id="UP000005090">
    <property type="component" value="Chromosome"/>
</dbReference>
<dbReference type="InterPro" id="IPR000160">
    <property type="entry name" value="GGDEF_dom"/>
</dbReference>
<evidence type="ECO:0000256" key="1">
    <source>
        <dbReference type="ARBA" id="ARBA00001946"/>
    </source>
</evidence>
<dbReference type="InterPro" id="IPR029787">
    <property type="entry name" value="Nucleotide_cyclase"/>
</dbReference>
<feature type="domain" description="EAL" evidence="3">
    <location>
        <begin position="435"/>
        <end position="689"/>
    </location>
</feature>
<dbReference type="PROSITE" id="PS50885">
    <property type="entry name" value="HAMP"/>
    <property type="match status" value="1"/>
</dbReference>
<dbReference type="GO" id="GO:0003824">
    <property type="term" value="F:catalytic activity"/>
    <property type="evidence" value="ECO:0007669"/>
    <property type="project" value="UniProtKB-ARBA"/>
</dbReference>
<evidence type="ECO:0000259" key="5">
    <source>
        <dbReference type="PROSITE" id="PS50887"/>
    </source>
</evidence>
<dbReference type="InterPro" id="IPR043128">
    <property type="entry name" value="Rev_trsase/Diguanyl_cyclase"/>
</dbReference>
<keyword evidence="7" id="KW-1185">Reference proteome</keyword>
<dbReference type="AlphaFoldDB" id="H8GN69"/>
<dbReference type="PANTHER" id="PTHR44757">
    <property type="entry name" value="DIGUANYLATE CYCLASE DGCP"/>
    <property type="match status" value="1"/>
</dbReference>
<dbReference type="CDD" id="cd06225">
    <property type="entry name" value="HAMP"/>
    <property type="match status" value="1"/>
</dbReference>
<dbReference type="GO" id="GO:0016020">
    <property type="term" value="C:membrane"/>
    <property type="evidence" value="ECO:0007669"/>
    <property type="project" value="InterPro"/>
</dbReference>
<dbReference type="CDD" id="cd01949">
    <property type="entry name" value="GGDEF"/>
    <property type="match status" value="1"/>
</dbReference>
<organism evidence="6 7">
    <name type="scientific">Methylomicrobium album BG8</name>
    <dbReference type="NCBI Taxonomy" id="686340"/>
    <lineage>
        <taxon>Bacteria</taxon>
        <taxon>Pseudomonadati</taxon>
        <taxon>Pseudomonadota</taxon>
        <taxon>Gammaproteobacteria</taxon>
        <taxon>Methylococcales</taxon>
        <taxon>Methylococcaceae</taxon>
        <taxon>Methylomicrobium</taxon>
    </lineage>
</organism>
<dbReference type="eggNOG" id="COG5001">
    <property type="taxonomic scope" value="Bacteria"/>
</dbReference>
<dbReference type="PANTHER" id="PTHR44757:SF2">
    <property type="entry name" value="BIOFILM ARCHITECTURE MAINTENANCE PROTEIN MBAA"/>
    <property type="match status" value="1"/>
</dbReference>
<dbReference type="GO" id="GO:0007165">
    <property type="term" value="P:signal transduction"/>
    <property type="evidence" value="ECO:0007669"/>
    <property type="project" value="InterPro"/>
</dbReference>
<dbReference type="SUPFAM" id="SSF158472">
    <property type="entry name" value="HAMP domain-like"/>
    <property type="match status" value="1"/>
</dbReference>
<dbReference type="EMBL" id="CM001475">
    <property type="protein sequence ID" value="EIC28298.1"/>
    <property type="molecule type" value="Genomic_DNA"/>
</dbReference>
<dbReference type="HOGENOM" id="CLU_000445_70_46_6"/>
<reference evidence="6 7" key="1">
    <citation type="journal article" date="2013" name="Genome Announc.">
        <title>Genome Sequence of the Obligate Gammaproteobacterial Methanotroph Methylomicrobium album Strain BG8.</title>
        <authorList>
            <person name="Kits K.D."/>
            <person name="Kalyuzhnaya M.G."/>
            <person name="Klotz M.G."/>
            <person name="Jetten M.S."/>
            <person name="Op den Camp H.J."/>
            <person name="Vuilleumier S."/>
            <person name="Bringel F."/>
            <person name="Dispirito A.A."/>
            <person name="Murrell J.C."/>
            <person name="Bruce D."/>
            <person name="Cheng J.F."/>
            <person name="Copeland A."/>
            <person name="Goodwin L."/>
            <person name="Hauser L."/>
            <person name="Lajus A."/>
            <person name="Land M.L."/>
            <person name="Lapidus A."/>
            <person name="Lucas S."/>
            <person name="Medigue C."/>
            <person name="Pitluck S."/>
            <person name="Woyke T."/>
            <person name="Zeytun A."/>
            <person name="Stein L.Y."/>
        </authorList>
    </citation>
    <scope>NUCLEOTIDE SEQUENCE [LARGE SCALE GENOMIC DNA]</scope>
    <source>
        <strain evidence="6 7">BG8</strain>
    </source>
</reference>
<dbReference type="CDD" id="cd01948">
    <property type="entry name" value="EAL"/>
    <property type="match status" value="1"/>
</dbReference>
<feature type="domain" description="GGDEF" evidence="5">
    <location>
        <begin position="293"/>
        <end position="426"/>
    </location>
</feature>
<dbReference type="NCBIfam" id="TIGR00254">
    <property type="entry name" value="GGDEF"/>
    <property type="match status" value="1"/>
</dbReference>
<dbReference type="SMART" id="SM00052">
    <property type="entry name" value="EAL"/>
    <property type="match status" value="1"/>
</dbReference>
<evidence type="ECO:0000313" key="6">
    <source>
        <dbReference type="EMBL" id="EIC28298.1"/>
    </source>
</evidence>
<evidence type="ECO:0000259" key="3">
    <source>
        <dbReference type="PROSITE" id="PS50883"/>
    </source>
</evidence>
<dbReference type="Pfam" id="PF00563">
    <property type="entry name" value="EAL"/>
    <property type="match status" value="1"/>
</dbReference>
<dbReference type="PROSITE" id="PS50887">
    <property type="entry name" value="GGDEF"/>
    <property type="match status" value="1"/>
</dbReference>